<feature type="region of interest" description="Disordered" evidence="3">
    <location>
        <begin position="1789"/>
        <end position="1823"/>
    </location>
</feature>
<evidence type="ECO:0000259" key="4">
    <source>
        <dbReference type="PROSITE" id="PS50268"/>
    </source>
</evidence>
<feature type="compositionally biased region" description="Pro residues" evidence="3">
    <location>
        <begin position="1989"/>
        <end position="1998"/>
    </location>
</feature>
<feature type="compositionally biased region" description="Pro residues" evidence="3">
    <location>
        <begin position="1795"/>
        <end position="1823"/>
    </location>
</feature>
<dbReference type="OrthoDB" id="7311028at2"/>
<dbReference type="SMART" id="SM00736">
    <property type="entry name" value="CADG"/>
    <property type="match status" value="12"/>
</dbReference>
<dbReference type="Pfam" id="PF16184">
    <property type="entry name" value="Cadherin_3"/>
    <property type="match status" value="1"/>
</dbReference>
<evidence type="ECO:0000313" key="5">
    <source>
        <dbReference type="EMBL" id="RAU20113.1"/>
    </source>
</evidence>
<dbReference type="Proteomes" id="UP000251075">
    <property type="component" value="Unassembled WGS sequence"/>
</dbReference>
<feature type="region of interest" description="Disordered" evidence="3">
    <location>
        <begin position="1978"/>
        <end position="2011"/>
    </location>
</feature>
<keyword evidence="2" id="KW-1133">Transmembrane helix</keyword>
<evidence type="ECO:0000256" key="2">
    <source>
        <dbReference type="ARBA" id="ARBA00022989"/>
    </source>
</evidence>
<accession>A0A364NSP8</accession>
<dbReference type="SUPFAM" id="SSF49313">
    <property type="entry name" value="Cadherin-like"/>
    <property type="match status" value="13"/>
</dbReference>
<protein>
    <recommendedName>
        <fullName evidence="4">Cadherin domain-containing protein</fullName>
    </recommendedName>
</protein>
<feature type="non-terminal residue" evidence="5">
    <location>
        <position position="1"/>
    </location>
</feature>
<dbReference type="InterPro" id="IPR025592">
    <property type="entry name" value="DUF4347"/>
</dbReference>
<name>A0A364NSP8_9PROT</name>
<dbReference type="InterPro" id="IPR010221">
    <property type="entry name" value="VCBS_dom"/>
</dbReference>
<feature type="region of interest" description="Disordered" evidence="3">
    <location>
        <begin position="397"/>
        <end position="434"/>
    </location>
</feature>
<sequence length="2035" mass="205748">RRRPDLGLMALEPRWMFDGAAAVDAAHAAPDAAALALIPSVTAPVEVRAADPAKDNGRKEVVFVDTSLADYKTLEAAVKEGVGIVEIDGGQSGLAQMAKWAETHTGYDSIAILSHGAEGMVKIGTDIVTDAQLSDATTQAELAEIGHALKTGGDLLLYGCDVAKGEDGQQLVNDLAAATGADVAASDDVTGKSGDWTLEYGASGPVTPGVFAPGQLDAYLGDLAGGEIDSISWSSGFSFSASASASGNNILLNLGGWLDYTTNGTFHNNSLDYKASVYVNGYYQDNSGNIIASNVYLQKEVSFSAGGTQYYLGNASGLLQYSSNNFSTSTSGKYVITNYSISHWWQLNIGLSGTPYTQYSVTFNATPAFTGGSSQALSLTVDASTVDLASTLHVSDTDSSQTETWTQSSGPSHGSLSISGATASSGSADITPGGTITYTPDAGYTGTDTFSIQVSDGTATATKTFTVTVNDAPTISGASAGQAVNDTATVSPFTGVTIADTGTNQQTQTVSVTLDTAAKGSFTTLSGFTNAGGGVYTYSGTAAAATSAVRGLVFTPTANRVAPGSTETTTFTISTNDGIASAVTNATTTVVSTSLNDTPTDIALSSSSVAENSAASTVVGSLTTTDADTGDSYTYTLVGGATDKFQISGSQLQVKSGANLDYETATSHSVTVRTTDSQGAFYDKAFTITVTNVNETPTDIALSAASVPENSAGGTVVGNLSATDPDSGNTFTYSLVGGATSKFQISGSQLQVQAGANLDYETATSHSVTVRVTDQGGLTYDKAFTITVTNVPDPPTVSINEGATVTTGQSVTINATRLVAYDGEQAAGSLTYTIGTATAGGTLYRNGVALTTGSTFTQTDVNTGLITYTHGGGAGASDSFSFTVSDGVSGATASTSFAITVNRNPSGAIAATTWNGSGAKTYTFGAFSDLDGDTLAYSAKLQDGSAMPSWLSLNSSTRTFSGNPPAGVSSLAVRVTASDGKGGTGNADFTLTITNANDTATVANAIPNQTWTGSGAKSYQVPATTFSADPDGDALSYSATLQGGGALPAWLSFDAASRTFSGNPPAGVGPFNLSVTANDGNGGTVSSTFTLTLTTTNDAPVLVTPLSPQAMSGPGVWSYAVPPSTFSDADGDTLSWSATRADGSALPAWLSFNAGTFTLSGNAPNNLPQVDVKVSVSDGQGGTASSSFRLNIDQNTSNDAPVAANAIASQTWTGSGSKTFQIPGNTFTDADGDTLALSATLTGGGALPSWLSFNPQRWSFSGNPPASADGQTYAITVSANDNEGGTVSTAFNLTIASANDTPFLAAGIPDQTKSGSGAWSYQVPVGSFTDADGDAITWSATQGDGSALPSWLSFDAATRTFSGNPPSSVSSLTLKVTGTDPSAASASSSFTLRVSDSNDAPVLANAVGPQYMTGPGAWSFQIPANTFTDADGDTLSWSATQTDGSSLPSWLSFDANTRTFTGNPPWGAPNVALKVAVSDGNGGTASTSFLLSIDQSTTNDIPTVANAIPAQSFDGAGNWIYQVPGNTFADGDGDQLSATATLSNGGALPSWMSFNASTWTFSGNPPASANGQTYAVKVTATDNQQGSVNTTFNLTVTNANDTPTVANGIAEQSWSGSAAKSFQFAANTFADADGDTLTYSATKADGTALPSWLSFNGATRTFSGNPPSSLPYLDLKVTASDGNGGTKSTTFRQLIGNANDTPVVGSPGGSSLGSGGSYPIPFGTFSDPDGDTLTYTASGPNGAPLPSWLKFDPATQTFSGTPPVGNKGSVPVTVTATDSSGAIISTLINVSYDSPSPPPPPPPPPPAPPPIVADTPKPPPPVDAPTILSALRAAVADGNAFTQGTSGPGANALAAKIAAVTGGGFQVVVSNPPVNAISDGALFVAKGIPAVVMESNVINFAVPADAFGHTSAEAGIQLAAKMSDGRPLPPWMSFDATRGVFVGEAPEGFKGALAVVVTARDNGGHEVATNFRIQIGGGAVKEGGREPPAADPPAPPPQGQRNGAQAPARDGKLAFTQQLKQAGRHAAVAHFARWG</sequence>
<evidence type="ECO:0000256" key="1">
    <source>
        <dbReference type="ARBA" id="ARBA00022692"/>
    </source>
</evidence>
<dbReference type="InterPro" id="IPR002126">
    <property type="entry name" value="Cadherin-like_dom"/>
</dbReference>
<dbReference type="PRINTS" id="PR00205">
    <property type="entry name" value="CADHERIN"/>
</dbReference>
<feature type="domain" description="Cadherin" evidence="4">
    <location>
        <begin position="699"/>
        <end position="797"/>
    </location>
</feature>
<dbReference type="EMBL" id="PGTO01000035">
    <property type="protein sequence ID" value="RAU20113.1"/>
    <property type="molecule type" value="Genomic_DNA"/>
</dbReference>
<dbReference type="PANTHER" id="PTHR24026">
    <property type="entry name" value="FAT ATYPICAL CADHERIN-RELATED"/>
    <property type="match status" value="1"/>
</dbReference>
<comment type="caution">
    <text evidence="5">The sequence shown here is derived from an EMBL/GenBank/DDBJ whole genome shotgun (WGS) entry which is preliminary data.</text>
</comment>
<reference evidence="5 6" key="1">
    <citation type="submission" date="2017-11" db="EMBL/GenBank/DDBJ databases">
        <title>Draft genome sequence of magnetotactic bacterium Magnetospirillum kuznetsovii LBB-42.</title>
        <authorList>
            <person name="Grouzdev D.S."/>
            <person name="Rysina M.S."/>
            <person name="Baslerov R.V."/>
            <person name="Koziaeva V."/>
        </authorList>
    </citation>
    <scope>NUCLEOTIDE SEQUENCE [LARGE SCALE GENOMIC DNA]</scope>
    <source>
        <strain evidence="5 6">LBB-42</strain>
    </source>
</reference>
<gene>
    <name evidence="5" type="ORF">CU669_20075</name>
</gene>
<dbReference type="CDD" id="cd11304">
    <property type="entry name" value="Cadherin_repeat"/>
    <property type="match status" value="2"/>
</dbReference>
<dbReference type="InterPro" id="IPR006644">
    <property type="entry name" value="Cadg"/>
</dbReference>
<feature type="compositionally biased region" description="Low complexity" evidence="3">
    <location>
        <begin position="408"/>
        <end position="428"/>
    </location>
</feature>
<dbReference type="GO" id="GO:0005509">
    <property type="term" value="F:calcium ion binding"/>
    <property type="evidence" value="ECO:0007669"/>
    <property type="project" value="InterPro"/>
</dbReference>
<feature type="compositionally biased region" description="Low complexity" evidence="3">
    <location>
        <begin position="1999"/>
        <end position="2008"/>
    </location>
</feature>
<keyword evidence="6" id="KW-1185">Reference proteome</keyword>
<dbReference type="Pfam" id="PF00028">
    <property type="entry name" value="Cadherin"/>
    <property type="match status" value="2"/>
</dbReference>
<dbReference type="Pfam" id="PF05345">
    <property type="entry name" value="He_PIG"/>
    <property type="match status" value="10"/>
</dbReference>
<feature type="domain" description="Cadherin" evidence="4">
    <location>
        <begin position="601"/>
        <end position="710"/>
    </location>
</feature>
<dbReference type="GO" id="GO:0005886">
    <property type="term" value="C:plasma membrane"/>
    <property type="evidence" value="ECO:0007669"/>
    <property type="project" value="UniProtKB-SubCell"/>
</dbReference>
<dbReference type="InterPro" id="IPR039005">
    <property type="entry name" value="CSPG_rpt"/>
</dbReference>
<dbReference type="PROSITE" id="PS51854">
    <property type="entry name" value="CSPG"/>
    <property type="match status" value="1"/>
</dbReference>
<feature type="compositionally biased region" description="Polar residues" evidence="3">
    <location>
        <begin position="397"/>
        <end position="407"/>
    </location>
</feature>
<evidence type="ECO:0000256" key="3">
    <source>
        <dbReference type="SAM" id="MobiDB-lite"/>
    </source>
</evidence>
<dbReference type="PANTHER" id="PTHR24026:SF126">
    <property type="entry name" value="PROTOCADHERIN FAT 4"/>
    <property type="match status" value="1"/>
</dbReference>
<dbReference type="InterPro" id="IPR013783">
    <property type="entry name" value="Ig-like_fold"/>
</dbReference>
<organism evidence="5 6">
    <name type="scientific">Paramagnetospirillum kuznetsovii</name>
    <dbReference type="NCBI Taxonomy" id="2053833"/>
    <lineage>
        <taxon>Bacteria</taxon>
        <taxon>Pseudomonadati</taxon>
        <taxon>Pseudomonadota</taxon>
        <taxon>Alphaproteobacteria</taxon>
        <taxon>Rhodospirillales</taxon>
        <taxon>Magnetospirillaceae</taxon>
        <taxon>Paramagnetospirillum</taxon>
    </lineage>
</organism>
<dbReference type="NCBIfam" id="NF012211">
    <property type="entry name" value="tand_rpt_95"/>
    <property type="match status" value="1"/>
</dbReference>
<dbReference type="Pfam" id="PF17963">
    <property type="entry name" value="Big_9"/>
    <property type="match status" value="1"/>
</dbReference>
<keyword evidence="1" id="KW-0812">Transmembrane</keyword>
<proteinExistence type="predicted"/>
<evidence type="ECO:0000313" key="6">
    <source>
        <dbReference type="Proteomes" id="UP000251075"/>
    </source>
</evidence>
<dbReference type="Gene3D" id="2.60.40.10">
    <property type="entry name" value="Immunoglobulins"/>
    <property type="match status" value="10"/>
</dbReference>
<dbReference type="PROSITE" id="PS50268">
    <property type="entry name" value="CADHERIN_2"/>
    <property type="match status" value="2"/>
</dbReference>
<dbReference type="Gene3D" id="2.60.40.3440">
    <property type="match status" value="1"/>
</dbReference>
<dbReference type="InterPro" id="IPR015919">
    <property type="entry name" value="Cadherin-like_sf"/>
</dbReference>
<dbReference type="Gene3D" id="2.60.40.60">
    <property type="entry name" value="Cadherins"/>
    <property type="match status" value="2"/>
</dbReference>
<dbReference type="SMART" id="SM00112">
    <property type="entry name" value="CA"/>
    <property type="match status" value="2"/>
</dbReference>
<dbReference type="GO" id="GO:0007156">
    <property type="term" value="P:homophilic cell adhesion via plasma membrane adhesion molecules"/>
    <property type="evidence" value="ECO:0007669"/>
    <property type="project" value="InterPro"/>
</dbReference>
<dbReference type="Pfam" id="PF14252">
    <property type="entry name" value="DUF4347"/>
    <property type="match status" value="1"/>
</dbReference>
<keyword evidence="2" id="KW-0472">Membrane</keyword>
<dbReference type="NCBIfam" id="TIGR01965">
    <property type="entry name" value="VCBS_repeat"/>
    <property type="match status" value="1"/>
</dbReference>